<comment type="caution">
    <text evidence="2">The sequence shown here is derived from an EMBL/GenBank/DDBJ whole genome shotgun (WGS) entry which is preliminary data.</text>
</comment>
<feature type="compositionally biased region" description="Low complexity" evidence="1">
    <location>
        <begin position="227"/>
        <end position="237"/>
    </location>
</feature>
<evidence type="ECO:0000313" key="3">
    <source>
        <dbReference type="Proteomes" id="UP000187609"/>
    </source>
</evidence>
<proteinExistence type="predicted"/>
<feature type="region of interest" description="Disordered" evidence="1">
    <location>
        <begin position="212"/>
        <end position="237"/>
    </location>
</feature>
<protein>
    <submittedName>
        <fullName evidence="2">Uncharacterized protein</fullName>
    </submittedName>
</protein>
<organism evidence="2 3">
    <name type="scientific">Nicotiana attenuata</name>
    <name type="common">Coyote tobacco</name>
    <dbReference type="NCBI Taxonomy" id="49451"/>
    <lineage>
        <taxon>Eukaryota</taxon>
        <taxon>Viridiplantae</taxon>
        <taxon>Streptophyta</taxon>
        <taxon>Embryophyta</taxon>
        <taxon>Tracheophyta</taxon>
        <taxon>Spermatophyta</taxon>
        <taxon>Magnoliopsida</taxon>
        <taxon>eudicotyledons</taxon>
        <taxon>Gunneridae</taxon>
        <taxon>Pentapetalae</taxon>
        <taxon>asterids</taxon>
        <taxon>lamiids</taxon>
        <taxon>Solanales</taxon>
        <taxon>Solanaceae</taxon>
        <taxon>Nicotianoideae</taxon>
        <taxon>Nicotianeae</taxon>
        <taxon>Nicotiana</taxon>
    </lineage>
</organism>
<accession>A0A314L9P2</accession>
<dbReference type="Proteomes" id="UP000187609">
    <property type="component" value="Unassembled WGS sequence"/>
</dbReference>
<gene>
    <name evidence="2" type="ORF">A4A49_52036</name>
</gene>
<sequence length="237" mass="26243">MRTNPNFPLFFDNFPLFSPNPSLTFTKEKLFSFHLDRRGVHAWTVTNVNFCFLPHSMKEIHNGKFDCGFRSMECLYYLCDLKVDVNGEEIFIVDKPKRYKNFQNSIQSAPTSQGVAQTLSTTESTPSHFDDAPQLTSFIQPITQPTPSGHVAANPVLLDQTTTQQVPSARVASQHTPSRKCSGRVSTQHWTVDEIGIFLLSVSANFSLVGPSDAASGSISPMDIRRSSGGSNPNNNL</sequence>
<reference evidence="2" key="1">
    <citation type="submission" date="2016-11" db="EMBL/GenBank/DDBJ databases">
        <title>The genome of Nicotiana attenuata.</title>
        <authorList>
            <person name="Xu S."/>
            <person name="Brockmoeller T."/>
            <person name="Gaquerel E."/>
            <person name="Navarro A."/>
            <person name="Kuhl H."/>
            <person name="Gase K."/>
            <person name="Ling Z."/>
            <person name="Zhou W."/>
            <person name="Kreitzer C."/>
            <person name="Stanke M."/>
            <person name="Tang H."/>
            <person name="Lyons E."/>
            <person name="Pandey P."/>
            <person name="Pandey S.P."/>
            <person name="Timmermann B."/>
            <person name="Baldwin I.T."/>
        </authorList>
    </citation>
    <scope>NUCLEOTIDE SEQUENCE [LARGE SCALE GENOMIC DNA]</scope>
    <source>
        <strain evidence="2">UT</strain>
    </source>
</reference>
<keyword evidence="3" id="KW-1185">Reference proteome</keyword>
<dbReference type="AlphaFoldDB" id="A0A314L9P2"/>
<dbReference type="EMBL" id="MJEQ01000215">
    <property type="protein sequence ID" value="OIT38346.1"/>
    <property type="molecule type" value="Genomic_DNA"/>
</dbReference>
<dbReference type="STRING" id="49451.A0A314L9P2"/>
<evidence type="ECO:0000313" key="2">
    <source>
        <dbReference type="EMBL" id="OIT38346.1"/>
    </source>
</evidence>
<evidence type="ECO:0000256" key="1">
    <source>
        <dbReference type="SAM" id="MobiDB-lite"/>
    </source>
</evidence>
<dbReference type="Gramene" id="OIT38346">
    <property type="protein sequence ID" value="OIT38346"/>
    <property type="gene ID" value="A4A49_52036"/>
</dbReference>
<name>A0A314L9P2_NICAT</name>